<keyword evidence="9 14" id="KW-1133">Transmembrane helix</keyword>
<proteinExistence type="inferred from homology"/>
<keyword evidence="16" id="KW-1185">Reference proteome</keyword>
<evidence type="ECO:0000256" key="7">
    <source>
        <dbReference type="ARBA" id="ARBA00022692"/>
    </source>
</evidence>
<evidence type="ECO:0000256" key="14">
    <source>
        <dbReference type="RuleBase" id="RU364047"/>
    </source>
</evidence>
<keyword evidence="10 14" id="KW-0472">Membrane</keyword>
<comment type="function">
    <text evidence="11 14">Dol-P-Man:Man(5)GlcNAc(2)-PP-Dol alpha-1,3-mannosyltransferase that operates in the biosynthetic pathway of dolichol-linked oligosaccharides, the glycan precursors employed in protein asparagine (N)-glycosylation. The assembly of dolichol-linked oligosaccharides begins on the cytosolic side of the endoplasmic reticulum membrane and finishes in its lumen. The sequential addition of sugars to dolichol pyrophosphate produces dolichol-linked oligosaccharides containing fourteen sugars, including two GlcNAcs, nine mannoses and three glucoses. Once assembled, the oligosaccharide is transferred from the lipid to nascent proteins by oligosaccharyltransferases. In the lumen of the endoplasmic reticulum, adds the first dolichyl beta-D-mannosyl phosphate derived mannose in an alpha-1,3 linkage to Man(5)GlcNAc(2)-PP-dolichol to produce Man(6)GlcNAc(2)-PP-dolichol.</text>
</comment>
<comment type="subcellular location">
    <subcellularLocation>
        <location evidence="1 14">Endoplasmic reticulum membrane</location>
        <topology evidence="1 14">Multi-pass membrane protein</topology>
    </subcellularLocation>
</comment>
<feature type="transmembrane region" description="Helical" evidence="14">
    <location>
        <begin position="420"/>
        <end position="438"/>
    </location>
</feature>
<dbReference type="PANTHER" id="PTHR12646:SF0">
    <property type="entry name" value="DOL-P-MAN:MAN(5)GLCNAC(2)-PP-DOL ALPHA-1,3-MANNOSYLTRANSFERASE"/>
    <property type="match status" value="1"/>
</dbReference>
<feature type="transmembrane region" description="Helical" evidence="14">
    <location>
        <begin position="44"/>
        <end position="64"/>
    </location>
</feature>
<dbReference type="EC" id="2.4.1.258" evidence="3 14"/>
<comment type="pathway">
    <text evidence="2 14">Protein modification; protein glycosylation.</text>
</comment>
<evidence type="ECO:0000256" key="5">
    <source>
        <dbReference type="ARBA" id="ARBA00022676"/>
    </source>
</evidence>
<evidence type="ECO:0000256" key="11">
    <source>
        <dbReference type="ARBA" id="ARBA00044743"/>
    </source>
</evidence>
<feature type="transmembrane region" description="Helical" evidence="14">
    <location>
        <begin position="211"/>
        <end position="234"/>
    </location>
</feature>
<evidence type="ECO:0000256" key="4">
    <source>
        <dbReference type="ARBA" id="ARBA00015561"/>
    </source>
</evidence>
<dbReference type="GO" id="GO:0005789">
    <property type="term" value="C:endoplasmic reticulum membrane"/>
    <property type="evidence" value="ECO:0007669"/>
    <property type="project" value="UniProtKB-SubCell"/>
</dbReference>
<gene>
    <name evidence="15" type="ORF">INT47_000465</name>
</gene>
<comment type="caution">
    <text evidence="15">The sequence shown here is derived from an EMBL/GenBank/DDBJ whole genome shotgun (WGS) entry which is preliminary data.</text>
</comment>
<comment type="catalytic activity">
    <reaction evidence="12 14">
        <text>an alpha-D-Man-(1-&gt;2)-alpha-D-Man-(1-&gt;2)-alpha-D-Man-(1-&gt;3)-[alpha-D-Man-(1-&gt;6)]-beta-D-Man-(1-&gt;4)-beta-D-GlcNAc-(1-&gt;4)-alpha-D-GlcNAc-diphospho-di-trans,poly-cis-dolichol + a di-trans,poly-cis-dolichyl beta-D-mannosyl phosphate = an alpha-D-Man-(1-&gt;2)-alpha-D-Man-(1-&gt;2)-alpha-D-Man-(1-&gt;3)-[alpha-D-Man-(1-&gt;3)-alpha-D-Man-(1-&gt;6)]-beta-D-Man-(1-&gt;4)-beta-D-GlcNAc-(1-&gt;4)-alpha-D-GlcNAc-diphospho-di-trans,poly-cis-dolichol + a di-trans,poly-cis-dolichyl phosphate + H(+)</text>
        <dbReference type="Rhea" id="RHEA:29527"/>
        <dbReference type="Rhea" id="RHEA-COMP:19498"/>
        <dbReference type="Rhea" id="RHEA-COMP:19501"/>
        <dbReference type="Rhea" id="RHEA-COMP:19516"/>
        <dbReference type="Rhea" id="RHEA-COMP:19517"/>
        <dbReference type="ChEBI" id="CHEBI:15378"/>
        <dbReference type="ChEBI" id="CHEBI:57683"/>
        <dbReference type="ChEBI" id="CHEBI:58211"/>
        <dbReference type="ChEBI" id="CHEBI:132515"/>
        <dbReference type="ChEBI" id="CHEBI:132516"/>
        <dbReference type="EC" id="2.4.1.258"/>
    </reaction>
    <physiologicalReaction direction="left-to-right" evidence="12 14">
        <dbReference type="Rhea" id="RHEA:29528"/>
    </physiologicalReaction>
</comment>
<evidence type="ECO:0000256" key="10">
    <source>
        <dbReference type="ARBA" id="ARBA00023136"/>
    </source>
</evidence>
<evidence type="ECO:0000256" key="12">
    <source>
        <dbReference type="ARBA" id="ARBA00049506"/>
    </source>
</evidence>
<keyword evidence="7 14" id="KW-0812">Transmembrane</keyword>
<evidence type="ECO:0000256" key="6">
    <source>
        <dbReference type="ARBA" id="ARBA00022679"/>
    </source>
</evidence>
<feature type="transmembrane region" description="Helical" evidence="14">
    <location>
        <begin position="188"/>
        <end position="205"/>
    </location>
</feature>
<organism evidence="15 16">
    <name type="scientific">Mucor saturninus</name>
    <dbReference type="NCBI Taxonomy" id="64648"/>
    <lineage>
        <taxon>Eukaryota</taxon>
        <taxon>Fungi</taxon>
        <taxon>Fungi incertae sedis</taxon>
        <taxon>Mucoromycota</taxon>
        <taxon>Mucoromycotina</taxon>
        <taxon>Mucoromycetes</taxon>
        <taxon>Mucorales</taxon>
        <taxon>Mucorineae</taxon>
        <taxon>Mucoraceae</taxon>
        <taxon>Mucor</taxon>
    </lineage>
</organism>
<evidence type="ECO:0000313" key="16">
    <source>
        <dbReference type="Proteomes" id="UP000603453"/>
    </source>
</evidence>
<dbReference type="OrthoDB" id="20028at2759"/>
<keyword evidence="8 14" id="KW-0256">Endoplasmic reticulum</keyword>
<evidence type="ECO:0000256" key="1">
    <source>
        <dbReference type="ARBA" id="ARBA00004477"/>
    </source>
</evidence>
<evidence type="ECO:0000256" key="8">
    <source>
        <dbReference type="ARBA" id="ARBA00022824"/>
    </source>
</evidence>
<name>A0A8H7QN04_9FUNG</name>
<feature type="transmembrane region" description="Helical" evidence="14">
    <location>
        <begin position="299"/>
        <end position="320"/>
    </location>
</feature>
<dbReference type="PANTHER" id="PTHR12646">
    <property type="entry name" value="NOT56 - RELATED"/>
    <property type="match status" value="1"/>
</dbReference>
<evidence type="ECO:0000256" key="13">
    <source>
        <dbReference type="ARBA" id="ARBA00093457"/>
    </source>
</evidence>
<sequence length="451" mass="52524">MLKVNQKKKKSANRSRDVDNASRKTYKIQDIIRVPFQLLCNPKYFWHLTALLLIGELVLNTVIIHKVSCKVDTQFYDDTEIDWVAYMQEVEGFISGERDYLKLKGDTGPLVYPAGFVYIYSFLYFLTDKGKNIRIAQYFFEALYLVSQFIVCCIYHQSKKVPPYVILLLGCSKRFHSIFVLRCFNDPVAMVFMFACILAMTYRRWTLSSVLFSLALSIKMNVLLFFPAFGIILWQAIGAYQTFGQLGLMVMIQGVIAYPFLSTYPSSYLQKAFEFNRVFDYTWTVNWRMLEEETFVSGWFAKQLLAGHAFTLLMFILNIWCEPKGGLMHVLKQGFSRHNRISVSNDDIICMMFTSNFIGILFARSLHYQFYSWYFQTLPYLLWQCAWTTTQKGFKSTSRILIFITIEGCWLTFPSTTNSSWTLFACHLMILLGIFGNAPAPNYKLPELTYK</sequence>
<reference evidence="15" key="1">
    <citation type="submission" date="2020-12" db="EMBL/GenBank/DDBJ databases">
        <title>Metabolic potential, ecology and presence of endohyphal bacteria is reflected in genomic diversity of Mucoromycotina.</title>
        <authorList>
            <person name="Muszewska A."/>
            <person name="Okrasinska A."/>
            <person name="Steczkiewicz K."/>
            <person name="Drgas O."/>
            <person name="Orlowska M."/>
            <person name="Perlinska-Lenart U."/>
            <person name="Aleksandrzak-Piekarczyk T."/>
            <person name="Szatraj K."/>
            <person name="Zielenkiewicz U."/>
            <person name="Pilsyk S."/>
            <person name="Malc E."/>
            <person name="Mieczkowski P."/>
            <person name="Kruszewska J.S."/>
            <person name="Biernat P."/>
            <person name="Pawlowska J."/>
        </authorList>
    </citation>
    <scope>NUCLEOTIDE SEQUENCE</scope>
    <source>
        <strain evidence="15">WA0000017839</strain>
    </source>
</reference>
<dbReference type="GO" id="GO:0052925">
    <property type="term" value="F:dol-P-Man:Man(5)GlcNAc(2)-PP-Dol alpha-1,3-mannosyltransferase activity"/>
    <property type="evidence" value="ECO:0007669"/>
    <property type="project" value="UniProtKB-EC"/>
</dbReference>
<comment type="similarity">
    <text evidence="13">Belongs to the glycosyltransferase ALG3 family.</text>
</comment>
<evidence type="ECO:0000256" key="9">
    <source>
        <dbReference type="ARBA" id="ARBA00022989"/>
    </source>
</evidence>
<dbReference type="EMBL" id="JAEPRD010000173">
    <property type="protein sequence ID" value="KAG2195312.1"/>
    <property type="molecule type" value="Genomic_DNA"/>
</dbReference>
<evidence type="ECO:0000256" key="3">
    <source>
        <dbReference type="ARBA" id="ARBA00011964"/>
    </source>
</evidence>
<dbReference type="Proteomes" id="UP000603453">
    <property type="component" value="Unassembled WGS sequence"/>
</dbReference>
<dbReference type="UniPathway" id="UPA00378"/>
<dbReference type="Pfam" id="PF05208">
    <property type="entry name" value="ALG3"/>
    <property type="match status" value="1"/>
</dbReference>
<accession>A0A8H7QN04</accession>
<feature type="transmembrane region" description="Helical" evidence="14">
    <location>
        <begin position="138"/>
        <end position="158"/>
    </location>
</feature>
<evidence type="ECO:0000256" key="2">
    <source>
        <dbReference type="ARBA" id="ARBA00004922"/>
    </source>
</evidence>
<dbReference type="AlphaFoldDB" id="A0A8H7QN04"/>
<protein>
    <recommendedName>
        <fullName evidence="4 14">Dol-P-Man:Man(5)GlcNAc(2)-PP-Dol alpha-1,3-mannosyltransferase</fullName>
        <ecNumber evidence="3 14">2.4.1.258</ecNumber>
    </recommendedName>
    <alternativeName>
        <fullName evidence="14">Dol-P-Man-dependent alpha(1-3)-mannosyltransferase</fullName>
    </alternativeName>
</protein>
<dbReference type="InterPro" id="IPR007873">
    <property type="entry name" value="Glycosyltransferase_ALG3"/>
</dbReference>
<feature type="transmembrane region" description="Helical" evidence="14">
    <location>
        <begin position="341"/>
        <end position="363"/>
    </location>
</feature>
<feature type="transmembrane region" description="Helical" evidence="14">
    <location>
        <begin position="110"/>
        <end position="126"/>
    </location>
</feature>
<keyword evidence="5 14" id="KW-0328">Glycosyltransferase</keyword>
<evidence type="ECO:0000313" key="15">
    <source>
        <dbReference type="EMBL" id="KAG2195312.1"/>
    </source>
</evidence>
<keyword evidence="6 14" id="KW-0808">Transferase</keyword>